<protein>
    <submittedName>
        <fullName evidence="1">Uncharacterized protein</fullName>
    </submittedName>
</protein>
<evidence type="ECO:0000313" key="1">
    <source>
        <dbReference type="EMBL" id="QIP43473.1"/>
    </source>
</evidence>
<accession>A0A6G9D2G5</accession>
<name>A0A6G9D2G5_RHOER</name>
<dbReference type="EMBL" id="CP050124">
    <property type="protein sequence ID" value="QIP43473.1"/>
    <property type="molecule type" value="Genomic_DNA"/>
</dbReference>
<organism evidence="1 2">
    <name type="scientific">Rhodococcus erythropolis</name>
    <name type="common">Arthrobacter picolinophilus</name>
    <dbReference type="NCBI Taxonomy" id="1833"/>
    <lineage>
        <taxon>Bacteria</taxon>
        <taxon>Bacillati</taxon>
        <taxon>Actinomycetota</taxon>
        <taxon>Actinomycetes</taxon>
        <taxon>Mycobacteriales</taxon>
        <taxon>Nocardiaceae</taxon>
        <taxon>Rhodococcus</taxon>
        <taxon>Rhodococcus erythropolis group</taxon>
    </lineage>
</organism>
<reference evidence="1 2" key="1">
    <citation type="submission" date="2020-03" db="EMBL/GenBank/DDBJ databases">
        <title>Screen low temperature-resistant strains for efficient degradation of petroleum hydrocarbons under the low temperature.</title>
        <authorList>
            <person name="Wang Y."/>
            <person name="Chen J."/>
        </authorList>
    </citation>
    <scope>NUCLEOTIDE SEQUENCE [LARGE SCALE GENOMIC DNA]</scope>
    <source>
        <strain evidence="1 2">KB1</strain>
    </source>
</reference>
<evidence type="ECO:0000313" key="2">
    <source>
        <dbReference type="Proteomes" id="UP000502345"/>
    </source>
</evidence>
<dbReference type="Proteomes" id="UP000502345">
    <property type="component" value="Chromosome"/>
</dbReference>
<dbReference type="AlphaFoldDB" id="A0A6G9D2G5"/>
<sequence>MNILEFEMNELSISSRTKEISLRNVISFRSEI</sequence>
<gene>
    <name evidence="1" type="ORF">G9444_6230</name>
</gene>
<proteinExistence type="predicted"/>